<protein>
    <submittedName>
        <fullName evidence="5">SDR family NAD(P)-dependent oxidoreductase</fullName>
    </submittedName>
</protein>
<dbReference type="GO" id="GO:0016491">
    <property type="term" value="F:oxidoreductase activity"/>
    <property type="evidence" value="ECO:0007669"/>
    <property type="project" value="UniProtKB-KW"/>
</dbReference>
<dbReference type="PANTHER" id="PTHR43490:SF99">
    <property type="entry name" value="SHORT-CHAIN DEHYDROGENASE_REDUCTASE"/>
    <property type="match status" value="1"/>
</dbReference>
<evidence type="ECO:0000256" key="3">
    <source>
        <dbReference type="ARBA" id="ARBA00023002"/>
    </source>
</evidence>
<dbReference type="EMBL" id="QUAC01000143">
    <property type="protein sequence ID" value="REK88946.1"/>
    <property type="molecule type" value="Genomic_DNA"/>
</dbReference>
<gene>
    <name evidence="5" type="ORF">DY245_18380</name>
</gene>
<keyword evidence="6" id="KW-1185">Reference proteome</keyword>
<dbReference type="SUPFAM" id="SSF51735">
    <property type="entry name" value="NAD(P)-binding Rossmann-fold domains"/>
    <property type="match status" value="1"/>
</dbReference>
<proteinExistence type="inferred from homology"/>
<reference evidence="5 6" key="1">
    <citation type="submission" date="2018-08" db="EMBL/GenBank/DDBJ databases">
        <title>Streptomyces NEAU-D10 sp. nov., a novel Actinomycete isolated from soil.</title>
        <authorList>
            <person name="Jin L."/>
        </authorList>
    </citation>
    <scope>NUCLEOTIDE SEQUENCE [LARGE SCALE GENOMIC DNA]</scope>
    <source>
        <strain evidence="5 6">NEAU-D10</strain>
    </source>
</reference>
<dbReference type="AlphaFoldDB" id="A0A371Q2I6"/>
<evidence type="ECO:0000256" key="1">
    <source>
        <dbReference type="ARBA" id="ARBA00006484"/>
    </source>
</evidence>
<evidence type="ECO:0000256" key="2">
    <source>
        <dbReference type="ARBA" id="ARBA00022857"/>
    </source>
</evidence>
<comment type="similarity">
    <text evidence="1 4">Belongs to the short-chain dehydrogenases/reductases (SDR) family.</text>
</comment>
<sequence length="257" mass="26203">MTKTRSAEGVGGAWGGGGGRASGRVAVVTGGNKGLGLEAGRRLVEAGHEVYLGARDARRGEEAARLIGARPLLLDVSSEASVMEAAKRVREEAGRLDVLVNNAGVAGSGRPAREVTADEMLAVYDTNVFGVVRVLHAFLPLLEEGAAPVVVNVSSGLGSLAVTADPAGHTAVVPTWRPVPAYSSSKAALNMLTAQYAHACPTVRINAVDPGHTATDLNGHTGAQTVEEGAEIIVRMALIGADGPTGGYFAVGGPLPW</sequence>
<accession>A0A371Q2I6</accession>
<evidence type="ECO:0000256" key="4">
    <source>
        <dbReference type="RuleBase" id="RU000363"/>
    </source>
</evidence>
<dbReference type="PRINTS" id="PR00080">
    <property type="entry name" value="SDRFAMILY"/>
</dbReference>
<comment type="caution">
    <text evidence="5">The sequence shown here is derived from an EMBL/GenBank/DDBJ whole genome shotgun (WGS) entry which is preliminary data.</text>
</comment>
<dbReference type="OrthoDB" id="9781117at2"/>
<dbReference type="Proteomes" id="UP000262477">
    <property type="component" value="Unassembled WGS sequence"/>
</dbReference>
<dbReference type="RefSeq" id="WP_128508342.1">
    <property type="nucleotide sequence ID" value="NZ_QUAC01000143.1"/>
</dbReference>
<organism evidence="5 6">
    <name type="scientific">Streptomyces inhibens</name>
    <dbReference type="NCBI Taxonomy" id="2293571"/>
    <lineage>
        <taxon>Bacteria</taxon>
        <taxon>Bacillati</taxon>
        <taxon>Actinomycetota</taxon>
        <taxon>Actinomycetes</taxon>
        <taxon>Kitasatosporales</taxon>
        <taxon>Streptomycetaceae</taxon>
        <taxon>Streptomyces</taxon>
    </lineage>
</organism>
<dbReference type="PRINTS" id="PR00081">
    <property type="entry name" value="GDHRDH"/>
</dbReference>
<evidence type="ECO:0000313" key="6">
    <source>
        <dbReference type="Proteomes" id="UP000262477"/>
    </source>
</evidence>
<dbReference type="InterPro" id="IPR002347">
    <property type="entry name" value="SDR_fam"/>
</dbReference>
<dbReference type="Pfam" id="PF00106">
    <property type="entry name" value="adh_short"/>
    <property type="match status" value="1"/>
</dbReference>
<keyword evidence="2" id="KW-0521">NADP</keyword>
<name>A0A371Q2I6_STRIH</name>
<dbReference type="PANTHER" id="PTHR43490">
    <property type="entry name" value="(+)-NEOMENTHOL DEHYDROGENASE"/>
    <property type="match status" value="1"/>
</dbReference>
<dbReference type="Gene3D" id="3.40.50.720">
    <property type="entry name" value="NAD(P)-binding Rossmann-like Domain"/>
    <property type="match status" value="1"/>
</dbReference>
<dbReference type="InterPro" id="IPR036291">
    <property type="entry name" value="NAD(P)-bd_dom_sf"/>
</dbReference>
<keyword evidence="3" id="KW-0560">Oxidoreductase</keyword>
<evidence type="ECO:0000313" key="5">
    <source>
        <dbReference type="EMBL" id="REK88946.1"/>
    </source>
</evidence>